<feature type="binding site" evidence="7">
    <location>
        <position position="113"/>
    </location>
    <ligand>
        <name>Ca(2+)</name>
        <dbReference type="ChEBI" id="CHEBI:29108"/>
        <label>1</label>
    </ligand>
</feature>
<evidence type="ECO:0000256" key="3">
    <source>
        <dbReference type="ARBA" id="ARBA00022737"/>
    </source>
</evidence>
<keyword evidence="3" id="KW-0677">Repeat</keyword>
<dbReference type="Proteomes" id="UP000008672">
    <property type="component" value="Unassembled WGS sequence"/>
</dbReference>
<evidence type="ECO:0000313" key="12">
    <source>
        <dbReference type="Ensembl" id="ENSLACP00000003476.1"/>
    </source>
</evidence>
<dbReference type="SMART" id="SM00054">
    <property type="entry name" value="EFh"/>
    <property type="match status" value="1"/>
</dbReference>
<feature type="chain" id="PRO_5003579475" description="Parvalbumin" evidence="10">
    <location>
        <begin position="28"/>
        <end position="127"/>
    </location>
</feature>
<dbReference type="SUPFAM" id="SSF47473">
    <property type="entry name" value="EF-hand"/>
    <property type="match status" value="1"/>
</dbReference>
<feature type="binding site" evidence="7">
    <location>
        <position position="70"/>
    </location>
    <ligand>
        <name>Ca(2+)</name>
        <dbReference type="ChEBI" id="CHEBI:29108"/>
        <label>1</label>
    </ligand>
</feature>
<feature type="compositionally biased region" description="Basic and acidic residues" evidence="9">
    <location>
        <begin position="108"/>
        <end position="118"/>
    </location>
</feature>
<sequence>DYNTRKSISTACRNIFIVMAVAKLLAAADVTAALEGCKADDSFNHKVFFQKTGLAKKSNEELEAIFKILDQDKSGFIEDEELQLFLQNFSAGARTLTKTETETFLKAGDSDGDGKIGVDGKQVIPKS</sequence>
<dbReference type="CDD" id="cd16255">
    <property type="entry name" value="EFh_parvalbumin_beta"/>
    <property type="match status" value="1"/>
</dbReference>
<evidence type="ECO:0000256" key="2">
    <source>
        <dbReference type="ARBA" id="ARBA00022723"/>
    </source>
</evidence>
<comment type="similarity">
    <text evidence="1 8">Belongs to the parvalbumin family.</text>
</comment>
<feature type="binding site" evidence="7">
    <location>
        <position position="72"/>
    </location>
    <ligand>
        <name>Ca(2+)</name>
        <dbReference type="ChEBI" id="CHEBI:29108"/>
        <label>1</label>
    </ligand>
</feature>
<feature type="binding site" evidence="7">
    <location>
        <position position="111"/>
    </location>
    <ligand>
        <name>Ca(2+)</name>
        <dbReference type="ChEBI" id="CHEBI:29108"/>
        <label>1</label>
    </ligand>
</feature>
<evidence type="ECO:0000256" key="7">
    <source>
        <dbReference type="PIRSR" id="PIRSR608080-1"/>
    </source>
</evidence>
<keyword evidence="2 7" id="KW-0479">Metal-binding</keyword>
<dbReference type="InterPro" id="IPR002048">
    <property type="entry name" value="EF_hand_dom"/>
</dbReference>
<protein>
    <recommendedName>
        <fullName evidence="8">Parvalbumin</fullName>
    </recommendedName>
</protein>
<dbReference type="EMBL" id="AFYH01092538">
    <property type="status" value="NOT_ANNOTATED_CDS"/>
    <property type="molecule type" value="Genomic_DNA"/>
</dbReference>
<dbReference type="InterPro" id="IPR011992">
    <property type="entry name" value="EF-hand-dom_pair"/>
</dbReference>
<dbReference type="FunCoup" id="H3A1F5">
    <property type="interactions" value="23"/>
</dbReference>
<feature type="binding site" evidence="7">
    <location>
        <position position="76"/>
    </location>
    <ligand>
        <name>Ca(2+)</name>
        <dbReference type="ChEBI" id="CHEBI:29108"/>
        <label>1</label>
    </ligand>
</feature>
<reference evidence="12" key="3">
    <citation type="submission" date="2025-09" db="UniProtKB">
        <authorList>
            <consortium name="Ensembl"/>
        </authorList>
    </citation>
    <scope>IDENTIFICATION</scope>
</reference>
<dbReference type="InterPro" id="IPR008080">
    <property type="entry name" value="Parvalbumin"/>
</dbReference>
<feature type="signal peptide" evidence="10">
    <location>
        <begin position="1"/>
        <end position="27"/>
    </location>
</feature>
<keyword evidence="10" id="KW-0732">Signal</keyword>
<dbReference type="InterPro" id="IPR018247">
    <property type="entry name" value="EF_Hand_1_Ca_BS"/>
</dbReference>
<dbReference type="InParanoid" id="H3A1F5"/>
<evidence type="ECO:0000313" key="13">
    <source>
        <dbReference type="Proteomes" id="UP000008672"/>
    </source>
</evidence>
<gene>
    <name evidence="12" type="primary">LOC102362774</name>
</gene>
<feature type="binding site" evidence="7">
    <location>
        <position position="115"/>
    </location>
    <ligand>
        <name>Ca(2+)</name>
        <dbReference type="ChEBI" id="CHEBI:29108"/>
        <label>1</label>
    </ligand>
</feature>
<evidence type="ECO:0000259" key="11">
    <source>
        <dbReference type="PROSITE" id="PS50222"/>
    </source>
</evidence>
<evidence type="ECO:0000256" key="10">
    <source>
        <dbReference type="SAM" id="SignalP"/>
    </source>
</evidence>
<feature type="binding site" evidence="7">
    <location>
        <position position="81"/>
    </location>
    <ligand>
        <name>Ca(2+)</name>
        <dbReference type="ChEBI" id="CHEBI:29108"/>
        <label>1</label>
    </ligand>
</feature>
<comment type="function">
    <text evidence="6 8">In muscle, parvalbumin is thought to be involved in relaxation after contraction. It binds two calcium ions.</text>
</comment>
<dbReference type="PROSITE" id="PS50222">
    <property type="entry name" value="EF_HAND_2"/>
    <property type="match status" value="1"/>
</dbReference>
<evidence type="ECO:0000256" key="4">
    <source>
        <dbReference type="ARBA" id="ARBA00022837"/>
    </source>
</evidence>
<keyword evidence="5" id="KW-0514">Muscle protein</keyword>
<dbReference type="GO" id="GO:0005737">
    <property type="term" value="C:cytoplasm"/>
    <property type="evidence" value="ECO:0007669"/>
    <property type="project" value="TreeGrafter"/>
</dbReference>
<dbReference type="AlphaFoldDB" id="H3A1F5"/>
<dbReference type="Gene3D" id="1.10.238.10">
    <property type="entry name" value="EF-hand"/>
    <property type="match status" value="1"/>
</dbReference>
<feature type="binding site" evidence="7">
    <location>
        <position position="74"/>
    </location>
    <ligand>
        <name>Ca(2+)</name>
        <dbReference type="ChEBI" id="CHEBI:29108"/>
        <label>1</label>
    </ligand>
</feature>
<keyword evidence="4 7" id="KW-0106">Calcium</keyword>
<dbReference type="Pfam" id="PF13499">
    <property type="entry name" value="EF-hand_7"/>
    <property type="match status" value="1"/>
</dbReference>
<proteinExistence type="inferred from homology"/>
<dbReference type="PANTHER" id="PTHR11653">
    <property type="entry name" value="PARVALBUMIN ALPHA"/>
    <property type="match status" value="1"/>
</dbReference>
<dbReference type="GeneTree" id="ENSGT00940000163144"/>
<dbReference type="Ensembl" id="ENSLACT00000003507.1">
    <property type="protein sequence ID" value="ENSLACP00000003476.1"/>
    <property type="gene ID" value="ENSLACG00000003101.1"/>
</dbReference>
<dbReference type="GO" id="GO:0005509">
    <property type="term" value="F:calcium ion binding"/>
    <property type="evidence" value="ECO:0007669"/>
    <property type="project" value="UniProtKB-UniRule"/>
</dbReference>
<feature type="region of interest" description="Disordered" evidence="9">
    <location>
        <begin position="108"/>
        <end position="127"/>
    </location>
</feature>
<dbReference type="OMA" id="ESFEYKA"/>
<evidence type="ECO:0000256" key="5">
    <source>
        <dbReference type="ARBA" id="ARBA00023179"/>
    </source>
</evidence>
<keyword evidence="13" id="KW-1185">Reference proteome</keyword>
<feature type="domain" description="EF-hand" evidence="11">
    <location>
        <begin position="57"/>
        <end position="92"/>
    </location>
</feature>
<name>H3A1F5_LATCH</name>
<organism evidence="12 13">
    <name type="scientific">Latimeria chalumnae</name>
    <name type="common">Coelacanth</name>
    <dbReference type="NCBI Taxonomy" id="7897"/>
    <lineage>
        <taxon>Eukaryota</taxon>
        <taxon>Metazoa</taxon>
        <taxon>Chordata</taxon>
        <taxon>Craniata</taxon>
        <taxon>Vertebrata</taxon>
        <taxon>Euteleostomi</taxon>
        <taxon>Coelacanthiformes</taxon>
        <taxon>Coelacanthidae</taxon>
        <taxon>Latimeria</taxon>
    </lineage>
</organism>
<evidence type="ECO:0000256" key="9">
    <source>
        <dbReference type="SAM" id="MobiDB-lite"/>
    </source>
</evidence>
<accession>H3A1F5</accession>
<reference evidence="12" key="2">
    <citation type="submission" date="2025-08" db="UniProtKB">
        <authorList>
            <consortium name="Ensembl"/>
        </authorList>
    </citation>
    <scope>IDENTIFICATION</scope>
</reference>
<evidence type="ECO:0000256" key="8">
    <source>
        <dbReference type="RuleBase" id="RU368048"/>
    </source>
</evidence>
<dbReference type="PANTHER" id="PTHR11653:SF12">
    <property type="entry name" value="PARVALBUMIN"/>
    <property type="match status" value="1"/>
</dbReference>
<dbReference type="Bgee" id="ENSLACG00000003101">
    <property type="expression patterns" value="Expressed in post-anal tail muscle and 6 other cell types or tissues"/>
</dbReference>
<evidence type="ECO:0000256" key="1">
    <source>
        <dbReference type="ARBA" id="ARBA00009753"/>
    </source>
</evidence>
<evidence type="ECO:0000256" key="6">
    <source>
        <dbReference type="ARBA" id="ARBA00025308"/>
    </source>
</evidence>
<feature type="binding site" evidence="7">
    <location>
        <position position="109"/>
    </location>
    <ligand>
        <name>Ca(2+)</name>
        <dbReference type="ChEBI" id="CHEBI:29108"/>
        <label>1</label>
    </ligand>
</feature>
<dbReference type="FunFam" id="1.10.238.10:FF:000060">
    <property type="entry name" value="Parvalbumin, thymic"/>
    <property type="match status" value="1"/>
</dbReference>
<reference evidence="13" key="1">
    <citation type="submission" date="2011-08" db="EMBL/GenBank/DDBJ databases">
        <title>The draft genome of Latimeria chalumnae.</title>
        <authorList>
            <person name="Di Palma F."/>
            <person name="Alfoldi J."/>
            <person name="Johnson J."/>
            <person name="Berlin A."/>
            <person name="Gnerre S."/>
            <person name="Jaffe D."/>
            <person name="MacCallum I."/>
            <person name="Young S."/>
            <person name="Walker B.J."/>
            <person name="Lander E."/>
            <person name="Lindblad-Toh K."/>
        </authorList>
    </citation>
    <scope>NUCLEOTIDE SEQUENCE [LARGE SCALE GENOMIC DNA]</scope>
    <source>
        <strain evidence="13">Wild caught</strain>
    </source>
</reference>
<dbReference type="PROSITE" id="PS00018">
    <property type="entry name" value="EF_HAND_1"/>
    <property type="match status" value="1"/>
</dbReference>
<dbReference type="PRINTS" id="PR01697">
    <property type="entry name" value="PARVALBUMIN"/>
</dbReference>